<dbReference type="Gramene" id="ONIVA10G16730.1">
    <property type="protein sequence ID" value="ONIVA10G16730.1"/>
    <property type="gene ID" value="ONIVA10G16730"/>
</dbReference>
<evidence type="ECO:0000313" key="3">
    <source>
        <dbReference type="Proteomes" id="UP000006591"/>
    </source>
</evidence>
<keyword evidence="1" id="KW-0812">Transmembrane</keyword>
<dbReference type="AlphaFoldDB" id="A0A0E0IUV0"/>
<proteinExistence type="predicted"/>
<dbReference type="EnsemblPlants" id="ONIVA10G16730.1">
    <property type="protein sequence ID" value="ONIVA10G16730.1"/>
    <property type="gene ID" value="ONIVA10G16730"/>
</dbReference>
<dbReference type="Proteomes" id="UP000006591">
    <property type="component" value="Chromosome 10"/>
</dbReference>
<organism evidence="2">
    <name type="scientific">Oryza nivara</name>
    <name type="common">Indian wild rice</name>
    <name type="synonym">Oryza sativa f. spontanea</name>
    <dbReference type="NCBI Taxonomy" id="4536"/>
    <lineage>
        <taxon>Eukaryota</taxon>
        <taxon>Viridiplantae</taxon>
        <taxon>Streptophyta</taxon>
        <taxon>Embryophyta</taxon>
        <taxon>Tracheophyta</taxon>
        <taxon>Spermatophyta</taxon>
        <taxon>Magnoliopsida</taxon>
        <taxon>Liliopsida</taxon>
        <taxon>Poales</taxon>
        <taxon>Poaceae</taxon>
        <taxon>BOP clade</taxon>
        <taxon>Oryzoideae</taxon>
        <taxon>Oryzeae</taxon>
        <taxon>Oryzinae</taxon>
        <taxon>Oryza</taxon>
    </lineage>
</organism>
<dbReference type="OMA" id="WDLELPV"/>
<feature type="transmembrane region" description="Helical" evidence="1">
    <location>
        <begin position="58"/>
        <end position="84"/>
    </location>
</feature>
<feature type="transmembrane region" description="Helical" evidence="1">
    <location>
        <begin position="16"/>
        <end position="37"/>
    </location>
</feature>
<reference evidence="2" key="2">
    <citation type="submission" date="2018-04" db="EMBL/GenBank/DDBJ databases">
        <title>OnivRS2 (Oryza nivara Reference Sequence Version 2).</title>
        <authorList>
            <person name="Zhang J."/>
            <person name="Kudrna D."/>
            <person name="Lee S."/>
            <person name="Talag J."/>
            <person name="Rajasekar S."/>
            <person name="Welchert J."/>
            <person name="Hsing Y.-I."/>
            <person name="Wing R.A."/>
        </authorList>
    </citation>
    <scope>NUCLEOTIDE SEQUENCE [LARGE SCALE GENOMIC DNA]</scope>
</reference>
<dbReference type="InterPro" id="IPR006311">
    <property type="entry name" value="TAT_signal"/>
</dbReference>
<sequence length="117" mass="12538">MASRSHSSASRRPFLYLPWAIASAPPLPTPALPAAAARSAGDWRRRVGSRRQRVRMTALRGTALAGAAAAGWALPGIPLLWWLASSSYPHPGGWDLELPVVGRMVEIDGTQVMARSI</sequence>
<name>A0A0E0IUV0_ORYNI</name>
<protein>
    <submittedName>
        <fullName evidence="2">Uncharacterized protein</fullName>
    </submittedName>
</protein>
<evidence type="ECO:0000313" key="2">
    <source>
        <dbReference type="EnsemblPlants" id="ONIVA10G16730.1"/>
    </source>
</evidence>
<keyword evidence="3" id="KW-1185">Reference proteome</keyword>
<dbReference type="HOGENOM" id="CLU_2088698_0_0_1"/>
<reference evidence="2" key="1">
    <citation type="submission" date="2015-04" db="UniProtKB">
        <authorList>
            <consortium name="EnsemblPlants"/>
        </authorList>
    </citation>
    <scope>IDENTIFICATION</scope>
    <source>
        <strain evidence="2">SL10</strain>
    </source>
</reference>
<keyword evidence="1" id="KW-0472">Membrane</keyword>
<evidence type="ECO:0000256" key="1">
    <source>
        <dbReference type="SAM" id="Phobius"/>
    </source>
</evidence>
<dbReference type="PROSITE" id="PS51318">
    <property type="entry name" value="TAT"/>
    <property type="match status" value="1"/>
</dbReference>
<accession>A0A0E0IUV0</accession>
<keyword evidence="1" id="KW-1133">Transmembrane helix</keyword>